<dbReference type="Proteomes" id="UP001138802">
    <property type="component" value="Unassembled WGS sequence"/>
</dbReference>
<gene>
    <name evidence="2" type="ORF">CKO25_18640</name>
</gene>
<accession>A0A9X0WL59</accession>
<dbReference type="AlphaFoldDB" id="A0A9X0WL59"/>
<proteinExistence type="predicted"/>
<evidence type="ECO:0000256" key="1">
    <source>
        <dbReference type="SAM" id="MobiDB-lite"/>
    </source>
</evidence>
<reference evidence="2 3" key="1">
    <citation type="journal article" date="2020" name="Microorganisms">
        <title>Osmotic Adaptation and Compatible Solute Biosynthesis of Phototrophic Bacteria as Revealed from Genome Analyses.</title>
        <authorList>
            <person name="Imhoff J.F."/>
            <person name="Rahn T."/>
            <person name="Kunzel S."/>
            <person name="Keller A."/>
            <person name="Neulinger S.C."/>
        </authorList>
    </citation>
    <scope>NUCLEOTIDE SEQUENCE [LARGE SCALE GENOMIC DNA]</scope>
    <source>
        <strain evidence="2 3">DSM 21303</strain>
    </source>
</reference>
<sequence>MPPPVGAGPGAARLMSSAHGDAGVGVGVGVETLGMPAADPPWSGAFSGPHAGVGTRPLMRPPMMTPTGHHHMD</sequence>
<organism evidence="2 3">
    <name type="scientific">Thiocapsa imhoffii</name>
    <dbReference type="NCBI Taxonomy" id="382777"/>
    <lineage>
        <taxon>Bacteria</taxon>
        <taxon>Pseudomonadati</taxon>
        <taxon>Pseudomonadota</taxon>
        <taxon>Gammaproteobacteria</taxon>
        <taxon>Chromatiales</taxon>
        <taxon>Chromatiaceae</taxon>
        <taxon>Thiocapsa</taxon>
    </lineage>
</organism>
<evidence type="ECO:0000313" key="3">
    <source>
        <dbReference type="Proteomes" id="UP001138802"/>
    </source>
</evidence>
<evidence type="ECO:0000313" key="2">
    <source>
        <dbReference type="EMBL" id="MBK1646618.1"/>
    </source>
</evidence>
<name>A0A9X0WL59_9GAMM</name>
<feature type="region of interest" description="Disordered" evidence="1">
    <location>
        <begin position="44"/>
        <end position="73"/>
    </location>
</feature>
<protein>
    <submittedName>
        <fullName evidence="2">Uncharacterized protein</fullName>
    </submittedName>
</protein>
<dbReference type="EMBL" id="NRSD01000029">
    <property type="protein sequence ID" value="MBK1646618.1"/>
    <property type="molecule type" value="Genomic_DNA"/>
</dbReference>
<keyword evidence="3" id="KW-1185">Reference proteome</keyword>
<comment type="caution">
    <text evidence="2">The sequence shown here is derived from an EMBL/GenBank/DDBJ whole genome shotgun (WGS) entry which is preliminary data.</text>
</comment>